<comment type="caution">
    <text evidence="2">The sequence shown here is derived from an EMBL/GenBank/DDBJ whole genome shotgun (WGS) entry which is preliminary data.</text>
</comment>
<evidence type="ECO:0000256" key="1">
    <source>
        <dbReference type="SAM" id="Phobius"/>
    </source>
</evidence>
<evidence type="ECO:0000313" key="3">
    <source>
        <dbReference type="Proteomes" id="UP000809081"/>
    </source>
</evidence>
<dbReference type="Pfam" id="PF16316">
    <property type="entry name" value="DUF4956"/>
    <property type="match status" value="1"/>
</dbReference>
<gene>
    <name evidence="2" type="ORF">JOC31_001075</name>
</gene>
<proteinExistence type="predicted"/>
<feature type="transmembrane region" description="Helical" evidence="1">
    <location>
        <begin position="60"/>
        <end position="85"/>
    </location>
</feature>
<keyword evidence="3" id="KW-1185">Reference proteome</keyword>
<protein>
    <recommendedName>
        <fullName evidence="4">DUF4956 domain-containing protein</fullName>
    </recommendedName>
</protein>
<keyword evidence="1" id="KW-1133">Transmembrane helix</keyword>
<sequence length="228" mass="25413">MSGQLFNSVFKTTTSQVNAGMLALALLVSLALGFVLSWIYKYRSFYTREFVITLTLLPSLMTMIIFLVNGNLGTGVAVAGAFGLVRFRSATSGSRELLAIFLAMIVGLASGMGYLTLSIVLIFGICSVWFCLEKWQSYSTHQTRRLLTLTSEWTEQLEETIQKQLQDYCVDYDLLTVATSATGQSVKLIYEVEMKAKVTDLQLTQALLSRLEQTDIKLTKQGKKKKNL</sequence>
<dbReference type="EMBL" id="JAFBEI010000019">
    <property type="protein sequence ID" value="MBM7636256.1"/>
    <property type="molecule type" value="Genomic_DNA"/>
</dbReference>
<reference evidence="2 3" key="1">
    <citation type="submission" date="2021-01" db="EMBL/GenBank/DDBJ databases">
        <title>Genomic Encyclopedia of Type Strains, Phase IV (KMG-IV): sequencing the most valuable type-strain genomes for metagenomic binning, comparative biology and taxonomic classification.</title>
        <authorList>
            <person name="Goeker M."/>
        </authorList>
    </citation>
    <scope>NUCLEOTIDE SEQUENCE [LARGE SCALE GENOMIC DNA]</scope>
    <source>
        <strain evidence="2 3">DSM 27513</strain>
    </source>
</reference>
<organism evidence="2 3">
    <name type="scientific">Streptococcus saliviloxodontae</name>
    <dbReference type="NCBI Taxonomy" id="1349416"/>
    <lineage>
        <taxon>Bacteria</taxon>
        <taxon>Bacillati</taxon>
        <taxon>Bacillota</taxon>
        <taxon>Bacilli</taxon>
        <taxon>Lactobacillales</taxon>
        <taxon>Streptococcaceae</taxon>
        <taxon>Streptococcus</taxon>
    </lineage>
</organism>
<name>A0ABS2PMD4_9STRE</name>
<evidence type="ECO:0008006" key="4">
    <source>
        <dbReference type="Google" id="ProtNLM"/>
    </source>
</evidence>
<keyword evidence="1" id="KW-0812">Transmembrane</keyword>
<dbReference type="RefSeq" id="WP_205017139.1">
    <property type="nucleotide sequence ID" value="NZ_JAFBEI010000019.1"/>
</dbReference>
<evidence type="ECO:0000313" key="2">
    <source>
        <dbReference type="EMBL" id="MBM7636256.1"/>
    </source>
</evidence>
<dbReference type="Proteomes" id="UP000809081">
    <property type="component" value="Unassembled WGS sequence"/>
</dbReference>
<accession>A0ABS2PMD4</accession>
<keyword evidence="1" id="KW-0472">Membrane</keyword>
<dbReference type="InterPro" id="IPR032531">
    <property type="entry name" value="DUF4956"/>
</dbReference>
<feature type="transmembrane region" description="Helical" evidence="1">
    <location>
        <begin position="97"/>
        <end position="130"/>
    </location>
</feature>
<feature type="transmembrane region" description="Helical" evidence="1">
    <location>
        <begin position="21"/>
        <end position="40"/>
    </location>
</feature>